<gene>
    <name evidence="1" type="ORF">FH692_07085</name>
</gene>
<evidence type="ECO:0000313" key="2">
    <source>
        <dbReference type="Proteomes" id="UP000315224"/>
    </source>
</evidence>
<proteinExistence type="predicted"/>
<organism evidence="1 2">
    <name type="scientific">Streptococcus suis</name>
    <dbReference type="NCBI Taxonomy" id="1307"/>
    <lineage>
        <taxon>Bacteria</taxon>
        <taxon>Bacillati</taxon>
        <taxon>Bacillota</taxon>
        <taxon>Bacilli</taxon>
        <taxon>Lactobacillales</taxon>
        <taxon>Streptococcaceae</taxon>
        <taxon>Streptococcus</taxon>
    </lineage>
</organism>
<comment type="caution">
    <text evidence="1">The sequence shown here is derived from an EMBL/GenBank/DDBJ whole genome shotgun (WGS) entry which is preliminary data.</text>
</comment>
<protein>
    <submittedName>
        <fullName evidence="1">Uncharacterized protein</fullName>
    </submittedName>
</protein>
<reference evidence="1 2" key="1">
    <citation type="submission" date="2019-06" db="EMBL/GenBank/DDBJ databases">
        <title>Comprehensive assessment of Oxford Nanopore MinION sequencing for bacterial characterization and routine diagnosis.</title>
        <authorList>
            <person name="Tan S."/>
            <person name="Dvorak C.M.T."/>
            <person name="Gebhart C."/>
            <person name="Estrada A."/>
            <person name="Marthaler D.G."/>
            <person name="Murtaugh M.P."/>
        </authorList>
    </citation>
    <scope>NUCLEOTIDE SEQUENCE [LARGE SCALE GENOMIC DNA]</scope>
    <source>
        <strain evidence="1 2">2017UMN1435.21</strain>
    </source>
</reference>
<dbReference type="EMBL" id="VIEK01000010">
    <property type="protein sequence ID" value="TQE88202.1"/>
    <property type="molecule type" value="Genomic_DNA"/>
</dbReference>
<name>A0A540UUM8_STRSU</name>
<dbReference type="AlphaFoldDB" id="A0A540UUM8"/>
<sequence length="66" mass="7656">MGYNQEIADIILENVKSSIELDAIHFSDYEDKFDIDDFEDTAKQLISSGQIVAKIHKDYHSLYIDF</sequence>
<accession>A0A540UUM8</accession>
<dbReference type="RefSeq" id="WP_141600365.1">
    <property type="nucleotide sequence ID" value="NZ_JABCRM010000012.1"/>
</dbReference>
<evidence type="ECO:0000313" key="1">
    <source>
        <dbReference type="EMBL" id="TQE88202.1"/>
    </source>
</evidence>
<dbReference type="Proteomes" id="UP000315224">
    <property type="component" value="Unassembled WGS sequence"/>
</dbReference>